<dbReference type="GO" id="GO:0016705">
    <property type="term" value="F:oxidoreductase activity, acting on paired donors, with incorporation or reduction of molecular oxygen"/>
    <property type="evidence" value="ECO:0007669"/>
    <property type="project" value="InterPro"/>
</dbReference>
<dbReference type="PANTHER" id="PTHR43244">
    <property type="match status" value="1"/>
</dbReference>
<keyword evidence="1" id="KW-0560">Oxidoreductase</keyword>
<dbReference type="PANTHER" id="PTHR43244:SF1">
    <property type="entry name" value="5,10-METHYLENETETRAHYDROMETHANOPTERIN REDUCTASE"/>
    <property type="match status" value="1"/>
</dbReference>
<dbReference type="InterPro" id="IPR036661">
    <property type="entry name" value="Luciferase-like_sf"/>
</dbReference>
<keyword evidence="4" id="KW-1185">Reference proteome</keyword>
<dbReference type="CDD" id="cd01097">
    <property type="entry name" value="Tetrahydromethanopterin_reductase"/>
    <property type="match status" value="1"/>
</dbReference>
<dbReference type="EMBL" id="QGDQ01000014">
    <property type="protein sequence ID" value="PWJ53140.1"/>
    <property type="molecule type" value="Genomic_DNA"/>
</dbReference>
<evidence type="ECO:0000313" key="3">
    <source>
        <dbReference type="EMBL" id="PWJ53140.1"/>
    </source>
</evidence>
<evidence type="ECO:0000313" key="4">
    <source>
        <dbReference type="Proteomes" id="UP000245469"/>
    </source>
</evidence>
<proteinExistence type="predicted"/>
<dbReference type="SUPFAM" id="SSF51679">
    <property type="entry name" value="Bacterial luciferase-like"/>
    <property type="match status" value="1"/>
</dbReference>
<dbReference type="Proteomes" id="UP000245469">
    <property type="component" value="Unassembled WGS sequence"/>
</dbReference>
<name>A0A316A855_9ACTN</name>
<sequence>MTLRAGSRVSWVPGELGRWGALRVGLGSARMRLALSLGYFGSDRPVGEQAADALALVQRAEQRGFESVWASEAYGSDAVSVLSWLAGQTRSIGLGSAVLQVPARSAAATAMTAATLDGISGGRFRLGLGVSGPQVSQGWHGVQFAAPLARTRAYVADVRRALAREPGLHGSSRLRLALPAPRPDLPVLLAAVGPKNVELAGEIADGWLPAFLVPEAAGEQLEALARGRARCELPGGADRPLDVVATVTAVLVEAGADLDDPAVAAPLRAHTALYLGGMGSREKNVYAEQAARLGHGAAAAAVQDAYLAGDRARAAALVPTDLLRAACLLGTAAELRERLGAYAAAGVTTLAVAPMATTLHERVQERLALLDALAPTTSPTA</sequence>
<dbReference type="Pfam" id="PF00296">
    <property type="entry name" value="Bac_luciferase"/>
    <property type="match status" value="1"/>
</dbReference>
<dbReference type="AlphaFoldDB" id="A0A316A855"/>
<comment type="caution">
    <text evidence="3">The sequence shown here is derived from an EMBL/GenBank/DDBJ whole genome shotgun (WGS) entry which is preliminary data.</text>
</comment>
<dbReference type="InterPro" id="IPR011251">
    <property type="entry name" value="Luciferase-like_dom"/>
</dbReference>
<accession>A0A316A855</accession>
<dbReference type="InterPro" id="IPR050564">
    <property type="entry name" value="F420-G6PD/mer"/>
</dbReference>
<gene>
    <name evidence="3" type="ORF">BXY45_11435</name>
</gene>
<dbReference type="Gene3D" id="3.20.20.30">
    <property type="entry name" value="Luciferase-like domain"/>
    <property type="match status" value="1"/>
</dbReference>
<evidence type="ECO:0000256" key="1">
    <source>
        <dbReference type="ARBA" id="ARBA00023002"/>
    </source>
</evidence>
<reference evidence="3 4" key="1">
    <citation type="submission" date="2018-03" db="EMBL/GenBank/DDBJ databases">
        <title>Genomic Encyclopedia of Archaeal and Bacterial Type Strains, Phase II (KMG-II): from individual species to whole genera.</title>
        <authorList>
            <person name="Goeker M."/>
        </authorList>
    </citation>
    <scope>NUCLEOTIDE SEQUENCE [LARGE SCALE GENOMIC DNA]</scope>
    <source>
        <strain evidence="3 4">DSM 44889</strain>
    </source>
</reference>
<protein>
    <submittedName>
        <fullName evidence="3">F420-dependent oxidoreductase-like protein</fullName>
    </submittedName>
</protein>
<feature type="domain" description="Luciferase-like" evidence="2">
    <location>
        <begin position="41"/>
        <end position="348"/>
    </location>
</feature>
<organism evidence="3 4">
    <name type="scientific">Quadrisphaera granulorum</name>
    <dbReference type="NCBI Taxonomy" id="317664"/>
    <lineage>
        <taxon>Bacteria</taxon>
        <taxon>Bacillati</taxon>
        <taxon>Actinomycetota</taxon>
        <taxon>Actinomycetes</taxon>
        <taxon>Kineosporiales</taxon>
        <taxon>Kineosporiaceae</taxon>
        <taxon>Quadrisphaera</taxon>
    </lineage>
</organism>
<evidence type="ECO:0000259" key="2">
    <source>
        <dbReference type="Pfam" id="PF00296"/>
    </source>
</evidence>